<dbReference type="InterPro" id="IPR051711">
    <property type="entry name" value="Stress_Response_Reg"/>
</dbReference>
<feature type="region of interest" description="Disordered" evidence="6">
    <location>
        <begin position="176"/>
        <end position="197"/>
    </location>
</feature>
<dbReference type="GO" id="GO:0043565">
    <property type="term" value="F:sequence-specific DNA binding"/>
    <property type="evidence" value="ECO:0007669"/>
    <property type="project" value="TreeGrafter"/>
</dbReference>
<dbReference type="GO" id="GO:0045944">
    <property type="term" value="P:positive regulation of transcription by RNA polymerase II"/>
    <property type="evidence" value="ECO:0007669"/>
    <property type="project" value="TreeGrafter"/>
</dbReference>
<evidence type="ECO:0000259" key="7">
    <source>
        <dbReference type="PROSITE" id="PS50048"/>
    </source>
</evidence>
<dbReference type="AlphaFoldDB" id="A0A084R2A9"/>
<comment type="subcellular location">
    <subcellularLocation>
        <location evidence="1">Nucleus</location>
    </subcellularLocation>
</comment>
<dbReference type="STRING" id="1283841.A0A084R2A9"/>
<dbReference type="InterPro" id="IPR036864">
    <property type="entry name" value="Zn2-C6_fun-type_DNA-bd_sf"/>
</dbReference>
<dbReference type="PANTHER" id="PTHR47540">
    <property type="entry name" value="THIAMINE REPRESSIBLE GENES REGULATORY PROTEIN THI5"/>
    <property type="match status" value="1"/>
</dbReference>
<evidence type="ECO:0000256" key="3">
    <source>
        <dbReference type="ARBA" id="ARBA00023125"/>
    </source>
</evidence>
<dbReference type="CDD" id="cd00067">
    <property type="entry name" value="GAL4"/>
    <property type="match status" value="1"/>
</dbReference>
<proteinExistence type="predicted"/>
<gene>
    <name evidence="8" type="ORF">S40285_01763</name>
</gene>
<keyword evidence="5" id="KW-0539">Nucleus</keyword>
<dbReference type="InterPro" id="IPR001138">
    <property type="entry name" value="Zn2Cys6_DnaBD"/>
</dbReference>
<accession>A0A084R2A9</accession>
<feature type="compositionally biased region" description="Polar residues" evidence="6">
    <location>
        <begin position="141"/>
        <end position="153"/>
    </location>
</feature>
<dbReference type="PROSITE" id="PS50048">
    <property type="entry name" value="ZN2_CY6_FUNGAL_2"/>
    <property type="match status" value="1"/>
</dbReference>
<dbReference type="GO" id="GO:0000981">
    <property type="term" value="F:DNA-binding transcription factor activity, RNA polymerase II-specific"/>
    <property type="evidence" value="ECO:0007669"/>
    <property type="project" value="InterPro"/>
</dbReference>
<organism evidence="8 9">
    <name type="scientific">Stachybotrys chlorohalonatus (strain IBT 40285)</name>
    <dbReference type="NCBI Taxonomy" id="1283841"/>
    <lineage>
        <taxon>Eukaryota</taxon>
        <taxon>Fungi</taxon>
        <taxon>Dikarya</taxon>
        <taxon>Ascomycota</taxon>
        <taxon>Pezizomycotina</taxon>
        <taxon>Sordariomycetes</taxon>
        <taxon>Hypocreomycetidae</taxon>
        <taxon>Hypocreales</taxon>
        <taxon>Stachybotryaceae</taxon>
        <taxon>Stachybotrys</taxon>
    </lineage>
</organism>
<feature type="region of interest" description="Disordered" evidence="6">
    <location>
        <begin position="64"/>
        <end position="162"/>
    </location>
</feature>
<evidence type="ECO:0000313" key="8">
    <source>
        <dbReference type="EMBL" id="KFA70344.1"/>
    </source>
</evidence>
<evidence type="ECO:0000256" key="5">
    <source>
        <dbReference type="ARBA" id="ARBA00023242"/>
    </source>
</evidence>
<name>A0A084R2A9_STAC4</name>
<keyword evidence="9" id="KW-1185">Reference proteome</keyword>
<keyword evidence="3" id="KW-0238">DNA-binding</keyword>
<dbReference type="InParanoid" id="A0A084R2A9"/>
<dbReference type="Proteomes" id="UP000028524">
    <property type="component" value="Unassembled WGS sequence"/>
</dbReference>
<dbReference type="GO" id="GO:0008270">
    <property type="term" value="F:zinc ion binding"/>
    <property type="evidence" value="ECO:0007669"/>
    <property type="project" value="InterPro"/>
</dbReference>
<keyword evidence="4" id="KW-0804">Transcription</keyword>
<sequence>MFNTWKYDPETDEVQSLRQAFDPISARSSQHQACDRCHEKKLKCSGEKDGCDRCVAAQKLCEYTRSGTRSSRRGSKKPSSRRGLEEVSPSRHRRSSKGHGGSSSRHAASAGPAFSSAEESEGMLNTLDFSMLNPDDAFDLTSLSDNSTHHATTSGGGSSMAPAYSYHQAHYYQAPHQTDSYSQWQPPSHYVSSGATGASVTTTADAAYAQAQTQYQYHDYHQQPDPRYWPQRR</sequence>
<protein>
    <recommendedName>
        <fullName evidence="7">Zn(2)-C6 fungal-type domain-containing protein</fullName>
    </recommendedName>
</protein>
<feature type="compositionally biased region" description="Basic residues" evidence="6">
    <location>
        <begin position="70"/>
        <end position="80"/>
    </location>
</feature>
<feature type="compositionally biased region" description="Low complexity" evidence="6">
    <location>
        <begin position="102"/>
        <end position="113"/>
    </location>
</feature>
<dbReference type="Pfam" id="PF00172">
    <property type="entry name" value="Zn_clus"/>
    <property type="match status" value="1"/>
</dbReference>
<evidence type="ECO:0000256" key="6">
    <source>
        <dbReference type="SAM" id="MobiDB-lite"/>
    </source>
</evidence>
<dbReference type="SUPFAM" id="SSF57701">
    <property type="entry name" value="Zn2/Cys6 DNA-binding domain"/>
    <property type="match status" value="1"/>
</dbReference>
<dbReference type="OrthoDB" id="2328572at2759"/>
<dbReference type="GO" id="GO:0005634">
    <property type="term" value="C:nucleus"/>
    <property type="evidence" value="ECO:0007669"/>
    <property type="project" value="UniProtKB-SubCell"/>
</dbReference>
<evidence type="ECO:0000256" key="4">
    <source>
        <dbReference type="ARBA" id="ARBA00023163"/>
    </source>
</evidence>
<dbReference type="EMBL" id="KL659203">
    <property type="protein sequence ID" value="KFA70344.1"/>
    <property type="molecule type" value="Genomic_DNA"/>
</dbReference>
<evidence type="ECO:0000313" key="9">
    <source>
        <dbReference type="Proteomes" id="UP000028524"/>
    </source>
</evidence>
<dbReference type="PROSITE" id="PS00463">
    <property type="entry name" value="ZN2_CY6_FUNGAL_1"/>
    <property type="match status" value="1"/>
</dbReference>
<evidence type="ECO:0000256" key="2">
    <source>
        <dbReference type="ARBA" id="ARBA00023015"/>
    </source>
</evidence>
<dbReference type="OMA" id="SQHQACN"/>
<keyword evidence="2" id="KW-0805">Transcription regulation</keyword>
<dbReference type="HOGENOM" id="CLU_103429_0_0_1"/>
<feature type="domain" description="Zn(2)-C6 fungal-type" evidence="7">
    <location>
        <begin position="33"/>
        <end position="63"/>
    </location>
</feature>
<evidence type="ECO:0000256" key="1">
    <source>
        <dbReference type="ARBA" id="ARBA00004123"/>
    </source>
</evidence>
<dbReference type="PANTHER" id="PTHR47540:SF6">
    <property type="entry name" value="ZN(II)2CYS6 TRANSCRIPTION FACTOR (EUROFUNG)"/>
    <property type="match status" value="1"/>
</dbReference>
<dbReference type="Gene3D" id="4.10.240.10">
    <property type="entry name" value="Zn(2)-C6 fungal-type DNA-binding domain"/>
    <property type="match status" value="1"/>
</dbReference>
<dbReference type="SMART" id="SM00066">
    <property type="entry name" value="GAL4"/>
    <property type="match status" value="1"/>
</dbReference>
<reference evidence="8 9" key="1">
    <citation type="journal article" date="2014" name="BMC Genomics">
        <title>Comparative genome sequencing reveals chemotype-specific gene clusters in the toxigenic black mold Stachybotrys.</title>
        <authorList>
            <person name="Semeiks J."/>
            <person name="Borek D."/>
            <person name="Otwinowski Z."/>
            <person name="Grishin N.V."/>
        </authorList>
    </citation>
    <scope>NUCLEOTIDE SEQUENCE [LARGE SCALE GENOMIC DNA]</scope>
    <source>
        <strain evidence="8 9">IBT 40285</strain>
    </source>
</reference>